<dbReference type="AlphaFoldDB" id="A0A0V8JBL2"/>
<evidence type="ECO:0000256" key="1">
    <source>
        <dbReference type="SAM" id="Phobius"/>
    </source>
</evidence>
<proteinExistence type="predicted"/>
<accession>A0A0V8JBL2</accession>
<keyword evidence="1" id="KW-1133">Transmembrane helix</keyword>
<dbReference type="EMBL" id="LNQN01000001">
    <property type="protein sequence ID" value="KSU84387.1"/>
    <property type="molecule type" value="Genomic_DNA"/>
</dbReference>
<dbReference type="RefSeq" id="WP_061967884.1">
    <property type="nucleotide sequence ID" value="NZ_FMAV01000001.1"/>
</dbReference>
<keyword evidence="1" id="KW-0472">Membrane</keyword>
<evidence type="ECO:0000313" key="3">
    <source>
        <dbReference type="Proteomes" id="UP000054099"/>
    </source>
</evidence>
<feature type="transmembrane region" description="Helical" evidence="1">
    <location>
        <begin position="35"/>
        <end position="52"/>
    </location>
</feature>
<comment type="caution">
    <text evidence="2">The sequence shown here is derived from an EMBL/GenBank/DDBJ whole genome shotgun (WGS) entry which is preliminary data.</text>
</comment>
<sequence>MNFARAIFSSKWFGYTLIFMLIFGGYYKYGILTVIGVAALTSTAISLIAYSIKHISLIDLSKKVK</sequence>
<organism evidence="2 3">
    <name type="scientific">Fictibacillus enclensis</name>
    <dbReference type="NCBI Taxonomy" id="1017270"/>
    <lineage>
        <taxon>Bacteria</taxon>
        <taxon>Bacillati</taxon>
        <taxon>Bacillota</taxon>
        <taxon>Bacilli</taxon>
        <taxon>Bacillales</taxon>
        <taxon>Fictibacillaceae</taxon>
        <taxon>Fictibacillus</taxon>
    </lineage>
</organism>
<name>A0A0V8JBL2_9BACL</name>
<dbReference type="Proteomes" id="UP000054099">
    <property type="component" value="Unassembled WGS sequence"/>
</dbReference>
<keyword evidence="1" id="KW-0812">Transmembrane</keyword>
<evidence type="ECO:0000313" key="2">
    <source>
        <dbReference type="EMBL" id="KSU84387.1"/>
    </source>
</evidence>
<protein>
    <submittedName>
        <fullName evidence="2">Uncharacterized protein</fullName>
    </submittedName>
</protein>
<reference evidence="2 3" key="1">
    <citation type="journal article" date="2014" name="Antonie Van Leeuwenhoek">
        <title>Fictibacillus enclensis sp. nov., isolated from marine sediment.</title>
        <authorList>
            <person name="Dastager S.G."/>
            <person name="Mawlankar R."/>
            <person name="Srinivasan K."/>
            <person name="Tang S.K."/>
            <person name="Lee J.C."/>
            <person name="Ramana V.V."/>
            <person name="Shouche Y.S."/>
        </authorList>
    </citation>
    <scope>NUCLEOTIDE SEQUENCE [LARGE SCALE GENOMIC DNA]</scope>
    <source>
        <strain evidence="2 3">NIO-1003</strain>
    </source>
</reference>
<gene>
    <name evidence="2" type="ORF">AS030_02170</name>
</gene>
<feature type="transmembrane region" description="Helical" evidence="1">
    <location>
        <begin position="12"/>
        <end position="29"/>
    </location>
</feature>
<keyword evidence="3" id="KW-1185">Reference proteome</keyword>